<dbReference type="GO" id="GO:0019120">
    <property type="term" value="F:hydrolase activity, acting on acid halide bonds, in C-halide compounds"/>
    <property type="evidence" value="ECO:0007669"/>
    <property type="project" value="InterPro"/>
</dbReference>
<dbReference type="KEGG" id="git:C6V83_01320"/>
<dbReference type="Gene3D" id="1.10.150.240">
    <property type="entry name" value="Putative phosphatase, domain 2"/>
    <property type="match status" value="1"/>
</dbReference>
<dbReference type="InterPro" id="IPR023198">
    <property type="entry name" value="PGP-like_dom2"/>
</dbReference>
<dbReference type="NCBIfam" id="TIGR01428">
    <property type="entry name" value="HAD_type_II"/>
    <property type="match status" value="1"/>
</dbReference>
<protein>
    <submittedName>
        <fullName evidence="3">Haloacid dehalogenase type II</fullName>
    </submittedName>
</protein>
<dbReference type="Gene3D" id="3.40.50.1000">
    <property type="entry name" value="HAD superfamily/HAD-like"/>
    <property type="match status" value="1"/>
</dbReference>
<dbReference type="OrthoDB" id="3774052at2"/>
<dbReference type="InterPro" id="IPR023214">
    <property type="entry name" value="HAD_sf"/>
</dbReference>
<dbReference type="RefSeq" id="WP_105940871.1">
    <property type="nucleotide sequence ID" value="NZ_CP027433.1"/>
</dbReference>
<evidence type="ECO:0000313" key="4">
    <source>
        <dbReference type="Proteomes" id="UP000239814"/>
    </source>
</evidence>
<reference evidence="3 4" key="1">
    <citation type="submission" date="2018-03" db="EMBL/GenBank/DDBJ databases">
        <title>Characteristics and genome of n-alkane degrading marine bacteria Gordonia iterans isolated from crude oil contaminated in Tae-an, South Korea.</title>
        <authorList>
            <person name="Lee S.-S."/>
            <person name="Kim H."/>
        </authorList>
    </citation>
    <scope>NUCLEOTIDE SEQUENCE [LARGE SCALE GENOMIC DNA]</scope>
    <source>
        <strain evidence="3 4">Co17</strain>
    </source>
</reference>
<evidence type="ECO:0000256" key="1">
    <source>
        <dbReference type="ARBA" id="ARBA00008106"/>
    </source>
</evidence>
<dbReference type="Proteomes" id="UP000239814">
    <property type="component" value="Chromosome"/>
</dbReference>
<keyword evidence="4" id="KW-1185">Reference proteome</keyword>
<dbReference type="InterPro" id="IPR006328">
    <property type="entry name" value="2-HAD"/>
</dbReference>
<dbReference type="InterPro" id="IPR051540">
    <property type="entry name" value="S-2-haloacid_dehalogenase"/>
</dbReference>
<proteinExistence type="inferred from homology"/>
<dbReference type="PRINTS" id="PR00413">
    <property type="entry name" value="HADHALOGNASE"/>
</dbReference>
<dbReference type="Pfam" id="PF00702">
    <property type="entry name" value="Hydrolase"/>
    <property type="match status" value="1"/>
</dbReference>
<evidence type="ECO:0000313" key="3">
    <source>
        <dbReference type="EMBL" id="AVL99134.1"/>
    </source>
</evidence>
<dbReference type="PANTHER" id="PTHR43316">
    <property type="entry name" value="HYDROLASE, HALOACID DELAHOGENASE-RELATED"/>
    <property type="match status" value="1"/>
</dbReference>
<comment type="similarity">
    <text evidence="1">Belongs to the HAD-like hydrolase superfamily. S-2-haloalkanoic acid dehalogenase family.</text>
</comment>
<organism evidence="3 4">
    <name type="scientific">Gordonia iterans</name>
    <dbReference type="NCBI Taxonomy" id="1004901"/>
    <lineage>
        <taxon>Bacteria</taxon>
        <taxon>Bacillati</taxon>
        <taxon>Actinomycetota</taxon>
        <taxon>Actinomycetes</taxon>
        <taxon>Mycobacteriales</taxon>
        <taxon>Gordoniaceae</taxon>
        <taxon>Gordonia</taxon>
    </lineage>
</organism>
<gene>
    <name evidence="3" type="ORF">C6V83_01320</name>
</gene>
<dbReference type="EMBL" id="CP027433">
    <property type="protein sequence ID" value="AVL99134.1"/>
    <property type="molecule type" value="Genomic_DNA"/>
</dbReference>
<evidence type="ECO:0000256" key="2">
    <source>
        <dbReference type="ARBA" id="ARBA00022801"/>
    </source>
</evidence>
<accession>A0A2S0KBR9</accession>
<sequence>MEYDAYIFDVQGTILDFYGPVARALDAEFTARGVVVPVGDVVRAWRQDYFERVAALDQTVDRWHPVQRVYQDGLSDVSETYDVEIEPARRAGLAASWQQLEPWPDVRDGLRRLRERALTATLSNTDMATMVRLFKELRIDWDAVLTAEVFGAFKPAPALYERTCRYLGVEPGRAAMVASHPYDLRAAKAVGLNTIFVYRPFEFGSVEFAVDDVDGEFDHRITDLRQIP</sequence>
<keyword evidence="2" id="KW-0378">Hydrolase</keyword>
<dbReference type="InterPro" id="IPR036412">
    <property type="entry name" value="HAD-like_sf"/>
</dbReference>
<dbReference type="NCBIfam" id="TIGR01493">
    <property type="entry name" value="HAD-SF-IA-v2"/>
    <property type="match status" value="1"/>
</dbReference>
<name>A0A2S0KBR9_9ACTN</name>
<dbReference type="SFLD" id="SFLDG01129">
    <property type="entry name" value="C1.5:_HAD__Beta-PGM__Phosphata"/>
    <property type="match status" value="1"/>
</dbReference>
<dbReference type="SFLD" id="SFLDS00003">
    <property type="entry name" value="Haloacid_Dehalogenase"/>
    <property type="match status" value="1"/>
</dbReference>
<dbReference type="SUPFAM" id="SSF56784">
    <property type="entry name" value="HAD-like"/>
    <property type="match status" value="1"/>
</dbReference>
<dbReference type="AlphaFoldDB" id="A0A2S0KBR9"/>
<dbReference type="PANTHER" id="PTHR43316:SF3">
    <property type="entry name" value="HALOACID DEHALOGENASE, TYPE II (AFU_ORTHOLOGUE AFUA_2G07750)-RELATED"/>
    <property type="match status" value="1"/>
</dbReference>
<dbReference type="InterPro" id="IPR006439">
    <property type="entry name" value="HAD-SF_hydro_IA"/>
</dbReference>